<evidence type="ECO:0000256" key="2">
    <source>
        <dbReference type="ARBA" id="ARBA00023125"/>
    </source>
</evidence>
<keyword evidence="3" id="KW-0804">Transcription</keyword>
<keyword evidence="8" id="KW-1185">Reference proteome</keyword>
<evidence type="ECO:0000256" key="1">
    <source>
        <dbReference type="ARBA" id="ARBA00023015"/>
    </source>
</evidence>
<dbReference type="Gene3D" id="1.10.10.60">
    <property type="entry name" value="Homeodomain-like"/>
    <property type="match status" value="1"/>
</dbReference>
<dbReference type="OrthoDB" id="9796019at2"/>
<dbReference type="InterPro" id="IPR050109">
    <property type="entry name" value="HTH-type_TetR-like_transc_reg"/>
</dbReference>
<dbReference type="InterPro" id="IPR009057">
    <property type="entry name" value="Homeodomain-like_sf"/>
</dbReference>
<feature type="DNA-binding region" description="H-T-H motif" evidence="4">
    <location>
        <begin position="47"/>
        <end position="66"/>
    </location>
</feature>
<sequence length="207" mass="23170">MSRTIVPMADDAESRRGRPRSEEAHQAVLDAVARLLDDYGHSYEELTVERIAAEAGVGKQTIYRWWKNKAAVVLESLMTGRLKLSFERVPNTGDLRADLTAWLDCELEKSEMDDTVVMARSLMGALVTGGEQTRQLFQDRSVWDDMELTERIRQEAAAGGLRDGVDPAAVASAIMDPFIIRLLTVGQPDRQWLQAQIDIVLTGTLRR</sequence>
<feature type="compositionally biased region" description="Basic and acidic residues" evidence="5">
    <location>
        <begin position="12"/>
        <end position="23"/>
    </location>
</feature>
<keyword evidence="1" id="KW-0805">Transcription regulation</keyword>
<dbReference type="InterPro" id="IPR036271">
    <property type="entry name" value="Tet_transcr_reg_TetR-rel_C_sf"/>
</dbReference>
<feature type="region of interest" description="Disordered" evidence="5">
    <location>
        <begin position="1"/>
        <end position="23"/>
    </location>
</feature>
<keyword evidence="2 4" id="KW-0238">DNA-binding</keyword>
<proteinExistence type="predicted"/>
<evidence type="ECO:0000313" key="7">
    <source>
        <dbReference type="EMBL" id="TLP99702.1"/>
    </source>
</evidence>
<dbReference type="Proteomes" id="UP000310458">
    <property type="component" value="Unassembled WGS sequence"/>
</dbReference>
<dbReference type="Gene3D" id="1.10.357.10">
    <property type="entry name" value="Tetracycline Repressor, domain 2"/>
    <property type="match status" value="1"/>
</dbReference>
<comment type="caution">
    <text evidence="7">The sequence shown here is derived from an EMBL/GenBank/DDBJ whole genome shotgun (WGS) entry which is preliminary data.</text>
</comment>
<accession>A0A5R9BHR6</accession>
<dbReference type="GO" id="GO:0003700">
    <property type="term" value="F:DNA-binding transcription factor activity"/>
    <property type="evidence" value="ECO:0007669"/>
    <property type="project" value="TreeGrafter"/>
</dbReference>
<name>A0A5R9BHR6_9MICC</name>
<dbReference type="InterPro" id="IPR001647">
    <property type="entry name" value="HTH_TetR"/>
</dbReference>
<dbReference type="PANTHER" id="PTHR30055:SF148">
    <property type="entry name" value="TETR-FAMILY TRANSCRIPTIONAL REGULATOR"/>
    <property type="match status" value="1"/>
</dbReference>
<dbReference type="GO" id="GO:0000976">
    <property type="term" value="F:transcription cis-regulatory region binding"/>
    <property type="evidence" value="ECO:0007669"/>
    <property type="project" value="TreeGrafter"/>
</dbReference>
<dbReference type="SUPFAM" id="SSF48498">
    <property type="entry name" value="Tetracyclin repressor-like, C-terminal domain"/>
    <property type="match status" value="1"/>
</dbReference>
<evidence type="ECO:0000259" key="6">
    <source>
        <dbReference type="PROSITE" id="PS50977"/>
    </source>
</evidence>
<dbReference type="Pfam" id="PF00440">
    <property type="entry name" value="TetR_N"/>
    <property type="match status" value="1"/>
</dbReference>
<evidence type="ECO:0000256" key="5">
    <source>
        <dbReference type="SAM" id="MobiDB-lite"/>
    </source>
</evidence>
<organism evidence="7 8">
    <name type="scientific">Nesterenkonia salmonea</name>
    <dbReference type="NCBI Taxonomy" id="1804987"/>
    <lineage>
        <taxon>Bacteria</taxon>
        <taxon>Bacillati</taxon>
        <taxon>Actinomycetota</taxon>
        <taxon>Actinomycetes</taxon>
        <taxon>Micrococcales</taxon>
        <taxon>Micrococcaceae</taxon>
        <taxon>Nesterenkonia</taxon>
    </lineage>
</organism>
<gene>
    <name evidence="7" type="ORF">FEF26_02110</name>
</gene>
<dbReference type="PROSITE" id="PS50977">
    <property type="entry name" value="HTH_TETR_2"/>
    <property type="match status" value="1"/>
</dbReference>
<feature type="domain" description="HTH tetR-type" evidence="6">
    <location>
        <begin position="22"/>
        <end position="84"/>
    </location>
</feature>
<dbReference type="RefSeq" id="WP_138251889.1">
    <property type="nucleotide sequence ID" value="NZ_VAVZ01000004.1"/>
</dbReference>
<dbReference type="EMBL" id="VAVZ01000004">
    <property type="protein sequence ID" value="TLP99702.1"/>
    <property type="molecule type" value="Genomic_DNA"/>
</dbReference>
<dbReference type="SUPFAM" id="SSF46689">
    <property type="entry name" value="Homeodomain-like"/>
    <property type="match status" value="1"/>
</dbReference>
<evidence type="ECO:0000313" key="8">
    <source>
        <dbReference type="Proteomes" id="UP000310458"/>
    </source>
</evidence>
<dbReference type="Pfam" id="PF16859">
    <property type="entry name" value="TetR_C_11"/>
    <property type="match status" value="1"/>
</dbReference>
<reference evidence="7 8" key="1">
    <citation type="submission" date="2019-05" db="EMBL/GenBank/DDBJ databases">
        <title>Nesterenkonia sp. GY074 isolated from the Southern Atlantic Ocean.</title>
        <authorList>
            <person name="Zhang G."/>
        </authorList>
    </citation>
    <scope>NUCLEOTIDE SEQUENCE [LARGE SCALE GENOMIC DNA]</scope>
    <source>
        <strain evidence="7 8">GY074</strain>
    </source>
</reference>
<dbReference type="AlphaFoldDB" id="A0A5R9BHR6"/>
<dbReference type="PANTHER" id="PTHR30055">
    <property type="entry name" value="HTH-TYPE TRANSCRIPTIONAL REGULATOR RUTR"/>
    <property type="match status" value="1"/>
</dbReference>
<protein>
    <submittedName>
        <fullName evidence="7">TetR/AcrR family transcriptional regulator</fullName>
    </submittedName>
</protein>
<evidence type="ECO:0000256" key="3">
    <source>
        <dbReference type="ARBA" id="ARBA00023163"/>
    </source>
</evidence>
<evidence type="ECO:0000256" key="4">
    <source>
        <dbReference type="PROSITE-ProRule" id="PRU00335"/>
    </source>
</evidence>
<dbReference type="InterPro" id="IPR011075">
    <property type="entry name" value="TetR_C"/>
</dbReference>